<dbReference type="AlphaFoldDB" id="A0A5E4X055"/>
<proteinExistence type="predicted"/>
<accession>A0A5E4X055</accession>
<dbReference type="EMBL" id="CABPSI010000004">
    <property type="protein sequence ID" value="VVE29672.1"/>
    <property type="molecule type" value="Genomic_DNA"/>
</dbReference>
<dbReference type="Proteomes" id="UP000333828">
    <property type="component" value="Unassembled WGS sequence"/>
</dbReference>
<sequence>MKKKRTDELPDLEALEALMLTYMPDMSLRQIADDCKPFTRDLGAFHPIRLAATFGGLLLQPSLQSNCLRLEALVQLSMALSNGDKSATPAVLMKGFSAVGRSRGRTEDPPEDVFVGNIVSRHGNFLVLEGTWESGTFYLQRFINMVEDLPDDPSLNLMADCVYALLTLSDHACRRAGLVRHQKGSEEQAQVLPKRLAGQHQALRGLVEFSWEDLMQAGVIPNHLEPFTFDIEGRQGLLDQSIGGTDLERSPLAIAGRSFFLVMPTAVSGAIRRFIIEAMGSGGNRDFFVRMLAREYMGELQRSRFLRGPGLRPRFGRAEGGHFSCAAWQVDRGRPVILLCLLDSLEGYEDGGICGLYGPSEALRARLEKAIAEAQDACAKNMALKQGLVLLVTCGVGRGIDYSLDIYERAQWEVVHLAAADFFTLESMQDMPLLELWRILDGNRRLKALGIRLKNANGFLNLAAWGESLDGHLIPHRSIPSEASGQKFIFAIRQNALLDVRHSVARSRDVHAEPFVDGTWRRVHAEGPSYFDDENENPVYGEMEPEGGRKPMGICKGGPRAWWFELASLDGSETGSYERWRMLGTWCRRAAPLLEDAYGLALGEGPVLWKCIFTHPQQFFDPAESFGTAEDAERSITMKVDQVGRTVQLTITPQFDKALFNPSNVAEAALVRALIRGVALLAAQHQIDQEVLFSRIVPNESARQSHVMAAREFRDFIPMLGQQKAINVSKYDDGNTRIGLGWKVRHASEGNVISGKEACRDYLNKLVQKLEDELCEQLRSLDRLDVLCNLLLNYEIASVSRDRWHRTSAANLAFRADDEALALGPMRDHDLKLNTIFQNSRVLIEMALCECPLEGGRRFGEIEHTLLMTLASQIFQLGGWSGLIHWGLMAPQVSIRAVGDVYVDHSFIDSVMTRFGSKASEVRYKGSARRYAKNLELPGITEQVRGVIEPEFLDAWHGEFGSELDAFRQFIDAVENRGIDLQEPVSRLRRSELVALARNAADGEAIVSALSLLTRSSWREVPPGYAERDIESWRLRRRLSVLRRPILQITDEVDPQMLLAPGLLRDALSFVISNYYSASYPDSHLGASMQKYAGFARHRDGHEFNEKVRARMEALGWEALPEVTLTKILASKLERNYGDVDVLAWDALSRRVLVMECKDLQFKKSYSEIAEQLMDYAGELLPNGKRDSLRKHLDRVDLLAAHKEKVVKFLKLGADCSIESHVVFSNPVPMLYAKGDISTRCELHIYDELERLRINPNAPLSRTLSTSGAI</sequence>
<name>A0A5E4X055_9BURK</name>
<dbReference type="RefSeq" id="WP_150685182.1">
    <property type="nucleotide sequence ID" value="NZ_CABPSI010000004.1"/>
</dbReference>
<evidence type="ECO:0000313" key="1">
    <source>
        <dbReference type="EMBL" id="VVE29672.1"/>
    </source>
</evidence>
<evidence type="ECO:0000313" key="2">
    <source>
        <dbReference type="Proteomes" id="UP000333828"/>
    </source>
</evidence>
<protein>
    <submittedName>
        <fullName evidence="1">Uncharacterized protein</fullName>
    </submittedName>
</protein>
<organism evidence="1 2">
    <name type="scientific">Pandoraea iniqua</name>
    <dbReference type="NCBI Taxonomy" id="2508288"/>
    <lineage>
        <taxon>Bacteria</taxon>
        <taxon>Pseudomonadati</taxon>
        <taxon>Pseudomonadota</taxon>
        <taxon>Betaproteobacteria</taxon>
        <taxon>Burkholderiales</taxon>
        <taxon>Burkholderiaceae</taxon>
        <taxon>Pandoraea</taxon>
    </lineage>
</organism>
<reference evidence="1 2" key="1">
    <citation type="submission" date="2019-08" db="EMBL/GenBank/DDBJ databases">
        <authorList>
            <person name="Peeters C."/>
        </authorList>
    </citation>
    <scope>NUCLEOTIDE SEQUENCE [LARGE SCALE GENOMIC DNA]</scope>
    <source>
        <strain evidence="1 2">LMG 31115</strain>
    </source>
</reference>
<gene>
    <name evidence="1" type="ORF">PIN31115_03561</name>
</gene>
<keyword evidence="2" id="KW-1185">Reference proteome</keyword>